<gene>
    <name evidence="1" type="ORF">NWP19_07110</name>
</gene>
<reference evidence="1 2" key="1">
    <citation type="journal article" date="2023" name="J. Phycol.">
        <title>Chrysosporum ovalisporum is synonymous with the true-branching cyanobacterium Umezakia natans (Nostocales/Aphanizomenonaceae).</title>
        <authorList>
            <person name="McGregor G.B."/>
            <person name="Sendall B.C."/>
            <person name="Niiyama Y."/>
            <person name="Tuji A."/>
            <person name="Willis A."/>
        </authorList>
    </citation>
    <scope>NUCLEOTIDE SEQUENCE [LARGE SCALE GENOMIC DNA]</scope>
    <source>
        <strain evidence="1 2">FSS-43</strain>
    </source>
</reference>
<dbReference type="EMBL" id="JANQDO010000050">
    <property type="protein sequence ID" value="MDH6056565.1"/>
    <property type="molecule type" value="Genomic_DNA"/>
</dbReference>
<evidence type="ECO:0000313" key="1">
    <source>
        <dbReference type="EMBL" id="MDH6056565.1"/>
    </source>
</evidence>
<dbReference type="Proteomes" id="UP001159371">
    <property type="component" value="Unassembled WGS sequence"/>
</dbReference>
<organism evidence="1 2">
    <name type="scientific">Umezakia ovalisporum FSS-43</name>
    <dbReference type="NCBI Taxonomy" id="2740520"/>
    <lineage>
        <taxon>Bacteria</taxon>
        <taxon>Bacillati</taxon>
        <taxon>Cyanobacteriota</taxon>
        <taxon>Cyanophyceae</taxon>
        <taxon>Nostocales</taxon>
        <taxon>Nodulariaceae</taxon>
        <taxon>Umezakia</taxon>
    </lineage>
</organism>
<protein>
    <submittedName>
        <fullName evidence="1">Uncharacterized protein</fullName>
    </submittedName>
</protein>
<comment type="caution">
    <text evidence="1">The sequence shown here is derived from an EMBL/GenBank/DDBJ whole genome shotgun (WGS) entry which is preliminary data.</text>
</comment>
<accession>A0ABT6K3K4</accession>
<sequence length="43" mass="4494">MQVRISLLPATRDVKSPYPALVRVGTSPGLAGEKIAEAEDLSG</sequence>
<name>A0ABT6K3K4_9CYAN</name>
<evidence type="ECO:0000313" key="2">
    <source>
        <dbReference type="Proteomes" id="UP001159371"/>
    </source>
</evidence>
<keyword evidence="2" id="KW-1185">Reference proteome</keyword>
<proteinExistence type="predicted"/>
<dbReference type="RefSeq" id="WP_280656753.1">
    <property type="nucleotide sequence ID" value="NZ_JANQDO010000050.1"/>
</dbReference>